<dbReference type="PROSITE" id="PS50042">
    <property type="entry name" value="CNMP_BINDING_3"/>
    <property type="match status" value="1"/>
</dbReference>
<keyword evidence="3" id="KW-1185">Reference proteome</keyword>
<dbReference type="GO" id="GO:0003700">
    <property type="term" value="F:DNA-binding transcription factor activity"/>
    <property type="evidence" value="ECO:0007669"/>
    <property type="project" value="TreeGrafter"/>
</dbReference>
<dbReference type="InterPro" id="IPR050397">
    <property type="entry name" value="Env_Response_Regulators"/>
</dbReference>
<feature type="domain" description="Cyclic nucleotide-binding" evidence="1">
    <location>
        <begin position="14"/>
        <end position="116"/>
    </location>
</feature>
<name>A0A517P173_9BACT</name>
<dbReference type="PANTHER" id="PTHR24567:SF68">
    <property type="entry name" value="DNA-BINDING TRANSCRIPTIONAL DUAL REGULATOR CRP"/>
    <property type="match status" value="1"/>
</dbReference>
<dbReference type="PANTHER" id="PTHR24567">
    <property type="entry name" value="CRP FAMILY TRANSCRIPTIONAL REGULATORY PROTEIN"/>
    <property type="match status" value="1"/>
</dbReference>
<dbReference type="SMART" id="SM00100">
    <property type="entry name" value="cNMP"/>
    <property type="match status" value="1"/>
</dbReference>
<dbReference type="GO" id="GO:0005829">
    <property type="term" value="C:cytosol"/>
    <property type="evidence" value="ECO:0007669"/>
    <property type="project" value="TreeGrafter"/>
</dbReference>
<dbReference type="OrthoDB" id="9798104at2"/>
<evidence type="ECO:0000259" key="1">
    <source>
        <dbReference type="PROSITE" id="PS50042"/>
    </source>
</evidence>
<evidence type="ECO:0000313" key="2">
    <source>
        <dbReference type="EMBL" id="QDT13103.1"/>
    </source>
</evidence>
<dbReference type="PRINTS" id="PR00103">
    <property type="entry name" value="CAMPKINASE"/>
</dbReference>
<proteinExistence type="predicted"/>
<sequence length="156" mass="17448">MSQPPIHLLRTMPIFGGLSESALELIFEVAQERSISLGDYLFREGDNAESLFVLQSGEVSVQKQNGKKPITLGHLGPGDCIGEMALIDFQPRSASILATTDCQVIEISSSGLRQLMTSDLMQYTMIMMNMGREVSRRLRIADERILQMQEDSARRR</sequence>
<accession>A0A517P173</accession>
<dbReference type="Proteomes" id="UP000319817">
    <property type="component" value="Chromosome"/>
</dbReference>
<evidence type="ECO:0000313" key="3">
    <source>
        <dbReference type="Proteomes" id="UP000319817"/>
    </source>
</evidence>
<dbReference type="InterPro" id="IPR018488">
    <property type="entry name" value="cNMP-bd_CS"/>
</dbReference>
<dbReference type="InterPro" id="IPR018490">
    <property type="entry name" value="cNMP-bd_dom_sf"/>
</dbReference>
<dbReference type="CDD" id="cd00038">
    <property type="entry name" value="CAP_ED"/>
    <property type="match status" value="1"/>
</dbReference>
<dbReference type="PROSITE" id="PS00889">
    <property type="entry name" value="CNMP_BINDING_2"/>
    <property type="match status" value="1"/>
</dbReference>
<dbReference type="AlphaFoldDB" id="A0A517P173"/>
<dbReference type="EMBL" id="CP036526">
    <property type="protein sequence ID" value="QDT13103.1"/>
    <property type="molecule type" value="Genomic_DNA"/>
</dbReference>
<dbReference type="SUPFAM" id="SSF51206">
    <property type="entry name" value="cAMP-binding domain-like"/>
    <property type="match status" value="1"/>
</dbReference>
<dbReference type="InterPro" id="IPR000595">
    <property type="entry name" value="cNMP-bd_dom"/>
</dbReference>
<dbReference type="Pfam" id="PF00027">
    <property type="entry name" value="cNMP_binding"/>
    <property type="match status" value="1"/>
</dbReference>
<dbReference type="InterPro" id="IPR014710">
    <property type="entry name" value="RmlC-like_jellyroll"/>
</dbReference>
<gene>
    <name evidence="2" type="primary">crp_2</name>
    <name evidence="2" type="ORF">K239x_51190</name>
</gene>
<reference evidence="2 3" key="1">
    <citation type="submission" date="2019-02" db="EMBL/GenBank/DDBJ databases">
        <title>Deep-cultivation of Planctomycetes and their phenomic and genomic characterization uncovers novel biology.</title>
        <authorList>
            <person name="Wiegand S."/>
            <person name="Jogler M."/>
            <person name="Boedeker C."/>
            <person name="Pinto D."/>
            <person name="Vollmers J."/>
            <person name="Rivas-Marin E."/>
            <person name="Kohn T."/>
            <person name="Peeters S.H."/>
            <person name="Heuer A."/>
            <person name="Rast P."/>
            <person name="Oberbeckmann S."/>
            <person name="Bunk B."/>
            <person name="Jeske O."/>
            <person name="Meyerdierks A."/>
            <person name="Storesund J.E."/>
            <person name="Kallscheuer N."/>
            <person name="Luecker S."/>
            <person name="Lage O.M."/>
            <person name="Pohl T."/>
            <person name="Merkel B.J."/>
            <person name="Hornburger P."/>
            <person name="Mueller R.-W."/>
            <person name="Bruemmer F."/>
            <person name="Labrenz M."/>
            <person name="Spormann A.M."/>
            <person name="Op den Camp H."/>
            <person name="Overmann J."/>
            <person name="Amann R."/>
            <person name="Jetten M.S.M."/>
            <person name="Mascher T."/>
            <person name="Medema M.H."/>
            <person name="Devos D.P."/>
            <person name="Kaster A.-K."/>
            <person name="Ovreas L."/>
            <person name="Rohde M."/>
            <person name="Galperin M.Y."/>
            <person name="Jogler C."/>
        </authorList>
    </citation>
    <scope>NUCLEOTIDE SEQUENCE [LARGE SCALE GENOMIC DNA]</scope>
    <source>
        <strain evidence="2 3">K23_9</strain>
    </source>
</reference>
<protein>
    <submittedName>
        <fullName evidence="2">cAMP-activated global transcriptional regulator CRP</fullName>
    </submittedName>
</protein>
<dbReference type="Gene3D" id="2.60.120.10">
    <property type="entry name" value="Jelly Rolls"/>
    <property type="match status" value="1"/>
</dbReference>
<organism evidence="2 3">
    <name type="scientific">Stieleria marina</name>
    <dbReference type="NCBI Taxonomy" id="1930275"/>
    <lineage>
        <taxon>Bacteria</taxon>
        <taxon>Pseudomonadati</taxon>
        <taxon>Planctomycetota</taxon>
        <taxon>Planctomycetia</taxon>
        <taxon>Pirellulales</taxon>
        <taxon>Pirellulaceae</taxon>
        <taxon>Stieleria</taxon>
    </lineage>
</organism>